<evidence type="ECO:0000256" key="1">
    <source>
        <dbReference type="SAM" id="Coils"/>
    </source>
</evidence>
<protein>
    <recommendedName>
        <fullName evidence="4">DUF4298 domain-containing protein</fullName>
    </recommendedName>
</protein>
<organism evidence="2 3">
    <name type="scientific">Streptococcus sanguinis SK160</name>
    <dbReference type="NCBI Taxonomy" id="888812"/>
    <lineage>
        <taxon>Bacteria</taxon>
        <taxon>Bacillati</taxon>
        <taxon>Bacillota</taxon>
        <taxon>Bacilli</taxon>
        <taxon>Lactobacillales</taxon>
        <taxon>Streptococcaceae</taxon>
        <taxon>Streptococcus</taxon>
    </lineage>
</organism>
<proteinExistence type="predicted"/>
<dbReference type="HOGENOM" id="CLU_153044_0_0_9"/>
<dbReference type="EMBL" id="AEXZ01000011">
    <property type="protein sequence ID" value="EGD37905.1"/>
    <property type="molecule type" value="Genomic_DNA"/>
</dbReference>
<dbReference type="Pfam" id="PF14131">
    <property type="entry name" value="DUF4298"/>
    <property type="match status" value="1"/>
</dbReference>
<gene>
    <name evidence="2" type="ORF">HMPREF9384_1902</name>
</gene>
<accession>F0IVP0</accession>
<dbReference type="PATRIC" id="fig|888812.3.peg.1875"/>
<dbReference type="InterPro" id="IPR025384">
    <property type="entry name" value="DUF4298"/>
</dbReference>
<evidence type="ECO:0000313" key="2">
    <source>
        <dbReference type="EMBL" id="EGD37905.1"/>
    </source>
</evidence>
<name>F0IVP0_STRSA</name>
<dbReference type="AlphaFoldDB" id="F0IVP0"/>
<feature type="coiled-coil region" evidence="1">
    <location>
        <begin position="19"/>
        <end position="46"/>
    </location>
</feature>
<evidence type="ECO:0008006" key="4">
    <source>
        <dbReference type="Google" id="ProtNLM"/>
    </source>
</evidence>
<reference evidence="2 3" key="1">
    <citation type="submission" date="2011-02" db="EMBL/GenBank/DDBJ databases">
        <authorList>
            <person name="Muzny D."/>
            <person name="Qin X."/>
            <person name="Deng J."/>
            <person name="Jiang H."/>
            <person name="Liu Y."/>
            <person name="Qu J."/>
            <person name="Song X.-Z."/>
            <person name="Zhang L."/>
            <person name="Thornton R."/>
            <person name="Coyle M."/>
            <person name="Francisco L."/>
            <person name="Jackson L."/>
            <person name="Javaid M."/>
            <person name="Korchina V."/>
            <person name="Kovar C."/>
            <person name="Mata R."/>
            <person name="Mathew T."/>
            <person name="Ngo R."/>
            <person name="Nguyen L."/>
            <person name="Nguyen N."/>
            <person name="Okwuonu G."/>
            <person name="Ongeri F."/>
            <person name="Pham C."/>
            <person name="Simmons D."/>
            <person name="Wilczek-Boney K."/>
            <person name="Hale W."/>
            <person name="Jakkamsetti A."/>
            <person name="Pham P."/>
            <person name="Ruth R."/>
            <person name="San Lucas F."/>
            <person name="Warren J."/>
            <person name="Zhang J."/>
            <person name="Zhao Z."/>
            <person name="Zhou C."/>
            <person name="Zhu D."/>
            <person name="Lee S."/>
            <person name="Bess C."/>
            <person name="Blankenburg K."/>
            <person name="Forbes L."/>
            <person name="Fu Q."/>
            <person name="Gubbala S."/>
            <person name="Hirani K."/>
            <person name="Jayaseelan J.C."/>
            <person name="Lara F."/>
            <person name="Munidasa M."/>
            <person name="Palculict T."/>
            <person name="Patil S."/>
            <person name="Pu L.-L."/>
            <person name="Saada N."/>
            <person name="Tang L."/>
            <person name="Weissenberger G."/>
            <person name="Zhu Y."/>
            <person name="Hemphill L."/>
            <person name="Shang Y."/>
            <person name="Youmans B."/>
            <person name="Ayvaz T."/>
            <person name="Ross M."/>
            <person name="Santibanez J."/>
            <person name="Aqrawi P."/>
            <person name="Gross S."/>
            <person name="Joshi V."/>
            <person name="Fowler G."/>
            <person name="Nazareth L."/>
            <person name="Reid J."/>
            <person name="Worley K."/>
            <person name="Petrosino J."/>
            <person name="Highlander S."/>
            <person name="Gibbs R."/>
        </authorList>
    </citation>
    <scope>NUCLEOTIDE SEQUENCE [LARGE SCALE GENOMIC DNA]</scope>
    <source>
        <strain evidence="2 3">SK160</strain>
    </source>
</reference>
<evidence type="ECO:0000313" key="3">
    <source>
        <dbReference type="Proteomes" id="UP000004562"/>
    </source>
</evidence>
<comment type="caution">
    <text evidence="2">The sequence shown here is derived from an EMBL/GenBank/DDBJ whole genome shotgun (WGS) entry which is preliminary data.</text>
</comment>
<dbReference type="Proteomes" id="UP000004562">
    <property type="component" value="Unassembled WGS sequence"/>
</dbReference>
<keyword evidence="1" id="KW-0175">Coiled coil</keyword>
<sequence length="113" mass="13099">MISCHVQKGRKAVEQLERIQKMEKHLNKYSQVLASVQEALAELERCQSDYIQLRDYYTDQEFFDDLEFSNGPDFPENIACGVLSEDAVYDLMGEHFETAINLLDLSSSMLKER</sequence>